<dbReference type="PANTHER" id="PTHR35714:SF1">
    <property type="entry name" value="OS02G0715300 PROTEIN"/>
    <property type="match status" value="1"/>
</dbReference>
<accession>A0A5K0V3W9</accession>
<gene>
    <name evidence="1" type="ORF">NYM_LOCUS649</name>
</gene>
<evidence type="ECO:0000313" key="1">
    <source>
        <dbReference type="EMBL" id="VVV35705.1"/>
    </source>
</evidence>
<sequence length="159" mass="17912">MATIFRSLHGEGNAALPISQREQKTADGGGLRKRIISLCQMYPSDSRSSDAATSSFSWSVRRSKSMSAIGDAAGSSLRRWWQWGWGWFSSKKDGFFRDLETNEGDAMLGYGHRSGWGHVFNVVRAQIKKLMVSNPPIQRFQYDSFNYAKNFDDGSRKEG</sequence>
<proteinExistence type="predicted"/>
<organism evidence="1">
    <name type="scientific">Nymphaea colorata</name>
    <name type="common">pocket water lily</name>
    <dbReference type="NCBI Taxonomy" id="210225"/>
    <lineage>
        <taxon>Eukaryota</taxon>
        <taxon>Viridiplantae</taxon>
        <taxon>Streptophyta</taxon>
        <taxon>Embryophyta</taxon>
        <taxon>Tracheophyta</taxon>
        <taxon>Spermatophyta</taxon>
        <taxon>Magnoliopsida</taxon>
        <taxon>Nymphaeales</taxon>
        <taxon>Nymphaeaceae</taxon>
        <taxon>Nymphaea</taxon>
    </lineage>
</organism>
<dbReference type="EMBL" id="LR721774">
    <property type="protein sequence ID" value="VVV35705.1"/>
    <property type="molecule type" value="Genomic_DNA"/>
</dbReference>
<reference evidence="1" key="1">
    <citation type="submission" date="2019-09" db="EMBL/GenBank/DDBJ databases">
        <authorList>
            <person name="Zhang L."/>
        </authorList>
    </citation>
    <scope>NUCLEOTIDE SEQUENCE</scope>
</reference>
<dbReference type="PANTHER" id="PTHR35714">
    <property type="entry name" value="OS02G0715300 PROTEIN"/>
    <property type="match status" value="1"/>
</dbReference>
<dbReference type="AlphaFoldDB" id="A0A5K0V3W9"/>
<protein>
    <submittedName>
        <fullName evidence="1">Uncharacterized protein</fullName>
    </submittedName>
</protein>
<dbReference type="Gramene" id="NC1G0101870.1">
    <property type="protein sequence ID" value="NC1G0101870.1:cds"/>
    <property type="gene ID" value="NC1G0101870"/>
</dbReference>
<name>A0A5K0V3W9_9MAGN</name>